<dbReference type="KEGG" id="nao:Y958_28760"/>
<keyword evidence="1" id="KW-0001">2Fe-2S</keyword>
<keyword evidence="10" id="KW-1185">Reference proteome</keyword>
<evidence type="ECO:0000313" key="9">
    <source>
        <dbReference type="EMBL" id="ASG24971.1"/>
    </source>
</evidence>
<accession>A0A248K2M6</accession>
<dbReference type="CDD" id="cd01110">
    <property type="entry name" value="HTH_SoxR"/>
    <property type="match status" value="1"/>
</dbReference>
<dbReference type="NCBIfam" id="TIGR01950">
    <property type="entry name" value="SoxR"/>
    <property type="match status" value="1"/>
</dbReference>
<evidence type="ECO:0000256" key="2">
    <source>
        <dbReference type="ARBA" id="ARBA00022723"/>
    </source>
</evidence>
<dbReference type="GO" id="GO:0051537">
    <property type="term" value="F:2 iron, 2 sulfur cluster binding"/>
    <property type="evidence" value="ECO:0007669"/>
    <property type="project" value="UniProtKB-KW"/>
</dbReference>
<name>A0A248K2M6_9PROT</name>
<dbReference type="EMBL" id="CP022113">
    <property type="protein sequence ID" value="ASG24971.1"/>
    <property type="molecule type" value="Genomic_DNA"/>
</dbReference>
<keyword evidence="2" id="KW-0479">Metal-binding</keyword>
<dbReference type="Proteomes" id="UP000197153">
    <property type="component" value="Chromosome 4"/>
</dbReference>
<dbReference type="GO" id="GO:0003700">
    <property type="term" value="F:DNA-binding transcription factor activity"/>
    <property type="evidence" value="ECO:0007669"/>
    <property type="project" value="InterPro"/>
</dbReference>
<dbReference type="InterPro" id="IPR000551">
    <property type="entry name" value="MerR-type_HTH_dom"/>
</dbReference>
<feature type="domain" description="HTH merR-type" evidence="8">
    <location>
        <begin position="15"/>
        <end position="83"/>
    </location>
</feature>
<evidence type="ECO:0000313" key="10">
    <source>
        <dbReference type="Proteomes" id="UP000197153"/>
    </source>
</evidence>
<evidence type="ECO:0000259" key="8">
    <source>
        <dbReference type="PROSITE" id="PS50937"/>
    </source>
</evidence>
<keyword evidence="7" id="KW-0804">Transcription</keyword>
<dbReference type="GO" id="GO:0006979">
    <property type="term" value="P:response to oxidative stress"/>
    <property type="evidence" value="ECO:0007669"/>
    <property type="project" value="InterPro"/>
</dbReference>
<dbReference type="InterPro" id="IPR047057">
    <property type="entry name" value="MerR_fam"/>
</dbReference>
<sequence>MPASPKLSPAKLKRELSVGEVAKRAGVAVSTLHFYESKGLITASRSTGNQRRYPREVLRRIAIIRVAQRAGIALADIHAALGTVPDGRTPTQADWRRLSSDWKDMLQQRIDSLMQLRDQLETCIGCGCLSLGDCPLRNPYDRLGADAAGPVLLQPGVGGAAE</sequence>
<dbReference type="Pfam" id="PF09278">
    <property type="entry name" value="MerR-DNA-bind"/>
    <property type="match status" value="1"/>
</dbReference>
<dbReference type="Pfam" id="PF00376">
    <property type="entry name" value="MerR"/>
    <property type="match status" value="1"/>
</dbReference>
<evidence type="ECO:0000256" key="3">
    <source>
        <dbReference type="ARBA" id="ARBA00023004"/>
    </source>
</evidence>
<dbReference type="InterPro" id="IPR010211">
    <property type="entry name" value="Redox-sen_tscrpt-act_SoxR"/>
</dbReference>
<keyword evidence="6" id="KW-0238">DNA-binding</keyword>
<keyword evidence="5" id="KW-0805">Transcription regulation</keyword>
<dbReference type="InterPro" id="IPR009061">
    <property type="entry name" value="DNA-bd_dom_put_sf"/>
</dbReference>
<dbReference type="SUPFAM" id="SSF46955">
    <property type="entry name" value="Putative DNA-binding domain"/>
    <property type="match status" value="1"/>
</dbReference>
<dbReference type="AlphaFoldDB" id="A0A248K2M6"/>
<gene>
    <name evidence="9" type="primary">soxR</name>
    <name evidence="9" type="ORF">Y958_28760</name>
</gene>
<dbReference type="PRINTS" id="PR00040">
    <property type="entry name" value="HTHMERR"/>
</dbReference>
<evidence type="ECO:0000256" key="7">
    <source>
        <dbReference type="ARBA" id="ARBA00023163"/>
    </source>
</evidence>
<dbReference type="SMART" id="SM00422">
    <property type="entry name" value="HTH_MERR"/>
    <property type="match status" value="1"/>
</dbReference>
<dbReference type="PANTHER" id="PTHR30204:SF0">
    <property type="entry name" value="REDOX-SENSITIVE TRANSCRIPTIONAL ACTIVATOR SOXR"/>
    <property type="match status" value="1"/>
</dbReference>
<organism evidence="9 10">
    <name type="scientific">Nitrospirillum viridazoti CBAmc</name>
    <dbReference type="NCBI Taxonomy" id="1441467"/>
    <lineage>
        <taxon>Bacteria</taxon>
        <taxon>Pseudomonadati</taxon>
        <taxon>Pseudomonadota</taxon>
        <taxon>Alphaproteobacteria</taxon>
        <taxon>Rhodospirillales</taxon>
        <taxon>Azospirillaceae</taxon>
        <taxon>Nitrospirillum</taxon>
        <taxon>Nitrospirillum viridazoti</taxon>
    </lineage>
</organism>
<reference evidence="9 10" key="1">
    <citation type="submission" date="2017-06" db="EMBL/GenBank/DDBJ databases">
        <title>Complete genome sequence of Nitrospirillum amazonense strain CBAmC, an endophytic nitrogen-fixing and plant growth-promoting bacterium, isolated from sugarcane.</title>
        <authorList>
            <person name="Schwab S."/>
            <person name="dos Santos Teixeira K.R."/>
            <person name="Simoes Araujo J.L."/>
            <person name="Soares Vidal M."/>
            <person name="Borges de Freitas H.R."/>
            <person name="Rivello Crivelaro A.L."/>
            <person name="Bueno de Camargo Nunes A."/>
            <person name="dos Santos C.M."/>
            <person name="Palmeira da Silva Rosa D."/>
            <person name="da Silva Padilha D."/>
            <person name="da Silva E."/>
            <person name="Araujo Terra L."/>
            <person name="Soares Mendes V."/>
            <person name="Farinelli L."/>
            <person name="Magalhaes Cruz L."/>
            <person name="Baldani J.I."/>
        </authorList>
    </citation>
    <scope>NUCLEOTIDE SEQUENCE [LARGE SCALE GENOMIC DNA]</scope>
    <source>
        <strain evidence="9 10">CBAmC</strain>
    </source>
</reference>
<evidence type="ECO:0000256" key="6">
    <source>
        <dbReference type="ARBA" id="ARBA00023125"/>
    </source>
</evidence>
<dbReference type="PANTHER" id="PTHR30204">
    <property type="entry name" value="REDOX-CYCLING DRUG-SENSING TRANSCRIPTIONAL ACTIVATOR SOXR"/>
    <property type="match status" value="1"/>
</dbReference>
<keyword evidence="4" id="KW-0411">Iron-sulfur</keyword>
<evidence type="ECO:0000256" key="5">
    <source>
        <dbReference type="ARBA" id="ARBA00023015"/>
    </source>
</evidence>
<dbReference type="PROSITE" id="PS00552">
    <property type="entry name" value="HTH_MERR_1"/>
    <property type="match status" value="1"/>
</dbReference>
<keyword evidence="3" id="KW-0408">Iron</keyword>
<dbReference type="GO" id="GO:0003677">
    <property type="term" value="F:DNA binding"/>
    <property type="evidence" value="ECO:0007669"/>
    <property type="project" value="UniProtKB-KW"/>
</dbReference>
<protein>
    <submittedName>
        <fullName evidence="9">Redox-sensitive transcriptional activator SoxR</fullName>
    </submittedName>
</protein>
<proteinExistence type="predicted"/>
<dbReference type="GO" id="GO:0046872">
    <property type="term" value="F:metal ion binding"/>
    <property type="evidence" value="ECO:0007669"/>
    <property type="project" value="UniProtKB-KW"/>
</dbReference>
<dbReference type="Gene3D" id="1.10.1660.10">
    <property type="match status" value="1"/>
</dbReference>
<dbReference type="InterPro" id="IPR015358">
    <property type="entry name" value="Tscrpt_reg_MerR_DNA-bd"/>
</dbReference>
<evidence type="ECO:0000256" key="4">
    <source>
        <dbReference type="ARBA" id="ARBA00023014"/>
    </source>
</evidence>
<dbReference type="PROSITE" id="PS50937">
    <property type="entry name" value="HTH_MERR_2"/>
    <property type="match status" value="1"/>
</dbReference>
<evidence type="ECO:0000256" key="1">
    <source>
        <dbReference type="ARBA" id="ARBA00022714"/>
    </source>
</evidence>